<evidence type="ECO:0000256" key="1">
    <source>
        <dbReference type="SAM" id="MobiDB-lite"/>
    </source>
</evidence>
<dbReference type="RefSeq" id="WP_344628338.1">
    <property type="nucleotide sequence ID" value="NZ_BAAALD010000162.1"/>
</dbReference>
<accession>A0ABP4ER02</accession>
<proteinExistence type="predicted"/>
<name>A0ABP4ER02_9ACTN</name>
<keyword evidence="3" id="KW-1185">Reference proteome</keyword>
<sequence>MLLCPDPPPVTLVLDPYDDPHHLRAALAGHQPRHGRITVHPTPGTDSATCLALDVLAALGKPLPTTGTRTGDGERYWAMATAWIIATPITHLTVLRTHLLSTPRLRELLLLRSRTGVRLHLVCHRPRPTPALHKALRDADHHIVEAAALLPASDPDSLDDPPHPQVQRPLEGRWINLPALTTLCSLDGPQRPCHCTPPLATERRYHPPTMQPATTAEVAHRLHTATAHPHLAAAVATAVFTAASDTQLMTAHPGDLAPNGTTITLHDPDNLRFGCLTHPVPPWAQPLLRAVLHLSTLANTAGRPVFSDPHQRGHPHLTNLAENCKLRPPQPPTPRSKTRPRTRPTAPAKPKWPISNAHYHYPWAFEEITYGCPRPPHPIRRT</sequence>
<dbReference type="EMBL" id="BAAALD010000162">
    <property type="protein sequence ID" value="GAA1126524.1"/>
    <property type="molecule type" value="Genomic_DNA"/>
</dbReference>
<evidence type="ECO:0000313" key="2">
    <source>
        <dbReference type="EMBL" id="GAA1126524.1"/>
    </source>
</evidence>
<gene>
    <name evidence="2" type="ORF">GCM10009663_76010</name>
</gene>
<organism evidence="2 3">
    <name type="scientific">Kitasatospora arboriphila</name>
    <dbReference type="NCBI Taxonomy" id="258052"/>
    <lineage>
        <taxon>Bacteria</taxon>
        <taxon>Bacillati</taxon>
        <taxon>Actinomycetota</taxon>
        <taxon>Actinomycetes</taxon>
        <taxon>Kitasatosporales</taxon>
        <taxon>Streptomycetaceae</taxon>
        <taxon>Kitasatospora</taxon>
    </lineage>
</organism>
<dbReference type="Proteomes" id="UP001499987">
    <property type="component" value="Unassembled WGS sequence"/>
</dbReference>
<protein>
    <submittedName>
        <fullName evidence="2">Uncharacterized protein</fullName>
    </submittedName>
</protein>
<feature type="region of interest" description="Disordered" evidence="1">
    <location>
        <begin position="322"/>
        <end position="351"/>
    </location>
</feature>
<reference evidence="3" key="1">
    <citation type="journal article" date="2019" name="Int. J. Syst. Evol. Microbiol.">
        <title>The Global Catalogue of Microorganisms (GCM) 10K type strain sequencing project: providing services to taxonomists for standard genome sequencing and annotation.</title>
        <authorList>
            <consortium name="The Broad Institute Genomics Platform"/>
            <consortium name="The Broad Institute Genome Sequencing Center for Infectious Disease"/>
            <person name="Wu L."/>
            <person name="Ma J."/>
        </authorList>
    </citation>
    <scope>NUCLEOTIDE SEQUENCE [LARGE SCALE GENOMIC DNA]</scope>
    <source>
        <strain evidence="3">JCM 13002</strain>
    </source>
</reference>
<evidence type="ECO:0000313" key="3">
    <source>
        <dbReference type="Proteomes" id="UP001499987"/>
    </source>
</evidence>
<comment type="caution">
    <text evidence="2">The sequence shown here is derived from an EMBL/GenBank/DDBJ whole genome shotgun (WGS) entry which is preliminary data.</text>
</comment>